<accession>A0A7R8UJ00</accession>
<dbReference type="GO" id="GO:0047372">
    <property type="term" value="F:monoacylglycerol lipase activity"/>
    <property type="evidence" value="ECO:0007669"/>
    <property type="project" value="TreeGrafter"/>
</dbReference>
<feature type="transmembrane region" description="Helical" evidence="1">
    <location>
        <begin position="39"/>
        <end position="62"/>
    </location>
</feature>
<dbReference type="GO" id="GO:0006660">
    <property type="term" value="P:phosphatidylserine catabolic process"/>
    <property type="evidence" value="ECO:0007669"/>
    <property type="project" value="TreeGrafter"/>
</dbReference>
<feature type="transmembrane region" description="Helical" evidence="1">
    <location>
        <begin position="74"/>
        <end position="95"/>
    </location>
</feature>
<dbReference type="OMA" id="THCTQLP"/>
<dbReference type="OrthoDB" id="6412627at2759"/>
<keyword evidence="1" id="KW-0472">Membrane</keyword>
<dbReference type="InterPro" id="IPR029058">
    <property type="entry name" value="AB_hydrolase_fold"/>
</dbReference>
<feature type="domain" description="Phosphatidylserine Lipase ABHD16 N-terminal" evidence="3">
    <location>
        <begin position="5"/>
        <end position="131"/>
    </location>
</feature>
<dbReference type="GO" id="GO:0004620">
    <property type="term" value="F:phospholipase activity"/>
    <property type="evidence" value="ECO:0007669"/>
    <property type="project" value="TreeGrafter"/>
</dbReference>
<reference evidence="4 5" key="1">
    <citation type="submission" date="2020-11" db="EMBL/GenBank/DDBJ databases">
        <authorList>
            <person name="Wallbank WR R."/>
            <person name="Pardo Diaz C."/>
            <person name="Kozak K."/>
            <person name="Martin S."/>
            <person name="Jiggins C."/>
            <person name="Moest M."/>
            <person name="Warren A I."/>
            <person name="Generalovic N T."/>
            <person name="Byers J.R.P. K."/>
            <person name="Montejo-Kovacevich G."/>
            <person name="Yen C E."/>
        </authorList>
    </citation>
    <scope>NUCLEOTIDE SEQUENCE [LARGE SCALE GENOMIC DNA]</scope>
</reference>
<gene>
    <name evidence="4" type="ORF">HERILL_LOCUS4832</name>
</gene>
<evidence type="ECO:0000313" key="5">
    <source>
        <dbReference type="Proteomes" id="UP000594454"/>
    </source>
</evidence>
<organism evidence="4 5">
    <name type="scientific">Hermetia illucens</name>
    <name type="common">Black soldier fly</name>
    <dbReference type="NCBI Taxonomy" id="343691"/>
    <lineage>
        <taxon>Eukaryota</taxon>
        <taxon>Metazoa</taxon>
        <taxon>Ecdysozoa</taxon>
        <taxon>Arthropoda</taxon>
        <taxon>Hexapoda</taxon>
        <taxon>Insecta</taxon>
        <taxon>Pterygota</taxon>
        <taxon>Neoptera</taxon>
        <taxon>Endopterygota</taxon>
        <taxon>Diptera</taxon>
        <taxon>Brachycera</taxon>
        <taxon>Stratiomyomorpha</taxon>
        <taxon>Stratiomyidae</taxon>
        <taxon>Hermetiinae</taxon>
        <taxon>Hermetia</taxon>
    </lineage>
</organism>
<name>A0A7R8UJ00_HERIL</name>
<evidence type="ECO:0000259" key="2">
    <source>
        <dbReference type="Pfam" id="PF00561"/>
    </source>
</evidence>
<evidence type="ECO:0000259" key="3">
    <source>
        <dbReference type="Pfam" id="PF22990"/>
    </source>
</evidence>
<dbReference type="FunCoup" id="A0A7R8UJ00">
    <property type="interactions" value="888"/>
</dbReference>
<keyword evidence="5" id="KW-1185">Reference proteome</keyword>
<dbReference type="Pfam" id="PF22990">
    <property type="entry name" value="ABHD16_N"/>
    <property type="match status" value="1"/>
</dbReference>
<sequence>MMVSVFKYILAPKLYKQYGVGSCQVLYEPNSLEKWGDQILSTLSLMWNIGYYTSPIILTFLVRRGYFAVESMLSLVKFAAGIGVLLMISLCMRGIGRSKSDSYVNFMKVFNKYGSMPCAETRRALALFDFDFRSWPIDFEISQARNSKTIFQKLSRMKFLLKSALPCQVAAYFAVQTFGIRMIYPGCVKLIQVFIEPVLIQGRCKLIEQEKAVRYKLKTCDLNEIDAVFIDNRNKNDNGKILVICSEGNAGFYEIGIMSTPLSKKYSVVGWNHPGFAGSTGLPFPAQDENAIDSVMQFALNYLGFPLENIILFGWSIGAYSTLWAAKNYPDIRGIILDATFDDILYLALPKMPNMFSGVVELAIREYVNLNNSELVKQYSGPILMIRRTEDEIICTHENNINTNRGNYLLLNMLRYRFPNIFKLSQMELASKILSKPLDKLSENREDQECFSLLASYVSVNKNCYPLPIGETFNEIQRNNLVEFLIRKHLRDFKSTHCTPLPAEFFDLPWNISVETDFIPT</sequence>
<dbReference type="PANTHER" id="PTHR12277:SF72">
    <property type="entry name" value="BAT5L PROTEIN"/>
    <property type="match status" value="1"/>
</dbReference>
<dbReference type="InParanoid" id="A0A7R8UJ00"/>
<keyword evidence="1" id="KW-0812">Transmembrane</keyword>
<dbReference type="Proteomes" id="UP000594454">
    <property type="component" value="Chromosome 2"/>
</dbReference>
<dbReference type="GO" id="GO:0052651">
    <property type="term" value="P:monoacylglycerol catabolic process"/>
    <property type="evidence" value="ECO:0007669"/>
    <property type="project" value="TreeGrafter"/>
</dbReference>
<dbReference type="PANTHER" id="PTHR12277">
    <property type="entry name" value="ALPHA/BETA HYDROLASE DOMAIN-CONTAINING PROTEIN"/>
    <property type="match status" value="1"/>
</dbReference>
<evidence type="ECO:0000313" key="4">
    <source>
        <dbReference type="EMBL" id="CAD7081740.1"/>
    </source>
</evidence>
<dbReference type="InterPro" id="IPR054518">
    <property type="entry name" value="ABHD16_N"/>
</dbReference>
<dbReference type="Pfam" id="PF00561">
    <property type="entry name" value="Abhydrolase_1"/>
    <property type="match status" value="1"/>
</dbReference>
<dbReference type="EMBL" id="LR899010">
    <property type="protein sequence ID" value="CAD7081740.1"/>
    <property type="molecule type" value="Genomic_DNA"/>
</dbReference>
<proteinExistence type="predicted"/>
<evidence type="ECO:0000256" key="1">
    <source>
        <dbReference type="SAM" id="Phobius"/>
    </source>
</evidence>
<dbReference type="SUPFAM" id="SSF53474">
    <property type="entry name" value="alpha/beta-Hydrolases"/>
    <property type="match status" value="1"/>
</dbReference>
<dbReference type="GO" id="GO:0012505">
    <property type="term" value="C:endomembrane system"/>
    <property type="evidence" value="ECO:0007669"/>
    <property type="project" value="TreeGrafter"/>
</dbReference>
<dbReference type="AlphaFoldDB" id="A0A7R8UJ00"/>
<keyword evidence="1" id="KW-1133">Transmembrane helix</keyword>
<feature type="domain" description="AB hydrolase-1" evidence="2">
    <location>
        <begin position="248"/>
        <end position="363"/>
    </location>
</feature>
<dbReference type="InterPro" id="IPR000073">
    <property type="entry name" value="AB_hydrolase_1"/>
</dbReference>
<protein>
    <submittedName>
        <fullName evidence="4">Uncharacterized protein</fullName>
    </submittedName>
</protein>
<dbReference type="Gene3D" id="3.40.50.1820">
    <property type="entry name" value="alpha/beta hydrolase"/>
    <property type="match status" value="1"/>
</dbReference>